<dbReference type="PANTHER" id="PTHR43413">
    <property type="entry name" value="TRANSCRIPTIONAL REGULATOR, ASNC FAMILY"/>
    <property type="match status" value="1"/>
</dbReference>
<dbReference type="GO" id="GO:0016829">
    <property type="term" value="F:lyase activity"/>
    <property type="evidence" value="ECO:0007669"/>
    <property type="project" value="UniProtKB-KW"/>
</dbReference>
<comment type="subunit">
    <text evidence="4">Probably forms a complex composed of NirD, NirL, NirG and NirH. All proteins are required for the total conversion of siroheme to didecarboxysiroheme.</text>
</comment>
<evidence type="ECO:0000256" key="2">
    <source>
        <dbReference type="ARBA" id="ARBA00023444"/>
    </source>
</evidence>
<evidence type="ECO:0000256" key="1">
    <source>
        <dbReference type="ARBA" id="ARBA00023239"/>
    </source>
</evidence>
<dbReference type="Proteomes" id="UP000235116">
    <property type="component" value="Chromosome"/>
</dbReference>
<evidence type="ECO:0000256" key="3">
    <source>
        <dbReference type="ARBA" id="ARBA00023457"/>
    </source>
</evidence>
<comment type="pathway">
    <text evidence="2">Porphyrin-containing compound metabolism.</text>
</comment>
<organism evidence="10 11">
    <name type="scientific">Ketobacter alkanivorans</name>
    <dbReference type="NCBI Taxonomy" id="1917421"/>
    <lineage>
        <taxon>Bacteria</taxon>
        <taxon>Pseudomonadati</taxon>
        <taxon>Pseudomonadota</taxon>
        <taxon>Gammaproteobacteria</taxon>
        <taxon>Pseudomonadales</taxon>
        <taxon>Ketobacteraceae</taxon>
        <taxon>Ketobacter</taxon>
    </lineage>
</organism>
<evidence type="ECO:0000259" key="8">
    <source>
        <dbReference type="Pfam" id="PF17805"/>
    </source>
</evidence>
<feature type="domain" description="Siroheme decarboxylase NirL-like HTH" evidence="9">
    <location>
        <begin position="7"/>
        <end position="51"/>
    </location>
</feature>
<evidence type="ECO:0000256" key="5">
    <source>
        <dbReference type="ARBA" id="ARBA00023471"/>
    </source>
</evidence>
<dbReference type="KEGG" id="kak:Kalk_09690"/>
<keyword evidence="1" id="KW-0456">Lyase</keyword>
<dbReference type="RefSeq" id="WP_101894054.1">
    <property type="nucleotide sequence ID" value="NZ_CP022684.1"/>
</dbReference>
<dbReference type="InterPro" id="IPR053953">
    <property type="entry name" value="NirdL-like_HTH"/>
</dbReference>
<comment type="similarity">
    <text evidence="3">Belongs to the Ahb/Nir family.</text>
</comment>
<dbReference type="AlphaFoldDB" id="A0A2K9LJX8"/>
<dbReference type="EMBL" id="CP022684">
    <property type="protein sequence ID" value="AUM12669.1"/>
    <property type="molecule type" value="Genomic_DNA"/>
</dbReference>
<keyword evidence="11" id="KW-1185">Reference proteome</keyword>
<dbReference type="Pfam" id="PF17805">
    <property type="entry name" value="AsnC_trans_reg2"/>
    <property type="match status" value="1"/>
</dbReference>
<dbReference type="OrthoDB" id="9806536at2"/>
<evidence type="ECO:0000259" key="9">
    <source>
        <dbReference type="Pfam" id="PF22451"/>
    </source>
</evidence>
<feature type="domain" description="Siroheme decarboxylase AsnC-like ligand binding" evidence="8">
    <location>
        <begin position="65"/>
        <end position="139"/>
    </location>
</feature>
<protein>
    <recommendedName>
        <fullName evidence="5">siroheme decarboxylase</fullName>
        <ecNumber evidence="5">4.1.1.111</ecNumber>
    </recommendedName>
</protein>
<dbReference type="Gene3D" id="3.30.70.3460">
    <property type="match status" value="1"/>
</dbReference>
<gene>
    <name evidence="10" type="ORF">Kalk_09690</name>
</gene>
<accession>A0A2K9LJX8</accession>
<evidence type="ECO:0000256" key="7">
    <source>
        <dbReference type="ARBA" id="ARBA00048470"/>
    </source>
</evidence>
<name>A0A2K9LJX8_9GAMM</name>
<evidence type="ECO:0000256" key="6">
    <source>
        <dbReference type="ARBA" id="ARBA00045291"/>
    </source>
</evidence>
<dbReference type="InterPro" id="IPR050684">
    <property type="entry name" value="HTH-Siroheme_Decarb"/>
</dbReference>
<evidence type="ECO:0000256" key="4">
    <source>
        <dbReference type="ARBA" id="ARBA00023465"/>
    </source>
</evidence>
<dbReference type="PANTHER" id="PTHR43413:SF1">
    <property type="entry name" value="SIROHEME DECARBOXYLASE NIRL SUBUNIT"/>
    <property type="match status" value="1"/>
</dbReference>
<dbReference type="Pfam" id="PF22451">
    <property type="entry name" value="NirdL-like_HTH"/>
    <property type="match status" value="1"/>
</dbReference>
<evidence type="ECO:0000313" key="11">
    <source>
        <dbReference type="Proteomes" id="UP000235116"/>
    </source>
</evidence>
<sequence length="153" mass="17513">MLDNLSRQLIDCYQKGFPVGPRPFQQLAAEFGVKEQEVIDCLRTLRSQRVITRVGPVFDHHRAGSSTLAALAVPSERLLEIADFINSFEGVNHNYEREHEFNLWFVVTACDHEDLQTTLQAIERGTGMPMLVLPMEQAYHIDLGFQLQWQDKA</sequence>
<proteinExistence type="inferred from homology"/>
<reference evidence="11" key="1">
    <citation type="submission" date="2017-08" db="EMBL/GenBank/DDBJ databases">
        <title>Direct submision.</title>
        <authorList>
            <person name="Kim S.-J."/>
            <person name="Rhee S.-K."/>
        </authorList>
    </citation>
    <scope>NUCLEOTIDE SEQUENCE [LARGE SCALE GENOMIC DNA]</scope>
    <source>
        <strain evidence="11">GI5</strain>
    </source>
</reference>
<comment type="catalytic activity">
    <reaction evidence="7">
        <text>siroheme + 2 H(+) = 12,18-didecarboxysiroheme + 2 CO2</text>
        <dbReference type="Rhea" id="RHEA:19093"/>
        <dbReference type="ChEBI" id="CHEBI:15378"/>
        <dbReference type="ChEBI" id="CHEBI:16526"/>
        <dbReference type="ChEBI" id="CHEBI:60052"/>
        <dbReference type="ChEBI" id="CHEBI:140497"/>
        <dbReference type="EC" id="4.1.1.111"/>
    </reaction>
</comment>
<comment type="function">
    <text evidence="6">Involved in heme d1 biosynthesis. Catalyzes the decarboxylation of siroheme into didecarboxysiroheme.</text>
</comment>
<dbReference type="InterPro" id="IPR040523">
    <property type="entry name" value="AsnC_trans_reg2"/>
</dbReference>
<dbReference type="EC" id="4.1.1.111" evidence="5"/>
<evidence type="ECO:0000313" key="10">
    <source>
        <dbReference type="EMBL" id="AUM12669.1"/>
    </source>
</evidence>